<organism evidence="2">
    <name type="scientific">Deinococcus sonorensis KR-87</name>
    <dbReference type="NCBI Taxonomy" id="694439"/>
    <lineage>
        <taxon>Bacteria</taxon>
        <taxon>Thermotogati</taxon>
        <taxon>Deinococcota</taxon>
        <taxon>Deinococci</taxon>
        <taxon>Deinococcales</taxon>
        <taxon>Deinococcaceae</taxon>
        <taxon>Deinococcus</taxon>
    </lineage>
</organism>
<dbReference type="InterPro" id="IPR027417">
    <property type="entry name" value="P-loop_NTPase"/>
</dbReference>
<name>A0AAU7UD02_9DEIO</name>
<dbReference type="EMBL" id="CP158299">
    <property type="protein sequence ID" value="XBV86163.1"/>
    <property type="molecule type" value="Genomic_DNA"/>
</dbReference>
<dbReference type="KEGG" id="dsc:ABOD76_07625"/>
<dbReference type="RefSeq" id="WP_350244217.1">
    <property type="nucleotide sequence ID" value="NZ_CP158299.1"/>
</dbReference>
<protein>
    <submittedName>
        <fullName evidence="2">AAA family ATPase</fullName>
    </submittedName>
</protein>
<proteinExistence type="predicted"/>
<dbReference type="AlphaFoldDB" id="A0AAU7UD02"/>
<dbReference type="SUPFAM" id="SSF48452">
    <property type="entry name" value="TPR-like"/>
    <property type="match status" value="3"/>
</dbReference>
<dbReference type="Gene3D" id="1.25.40.10">
    <property type="entry name" value="Tetratricopeptide repeat domain"/>
    <property type="match status" value="2"/>
</dbReference>
<dbReference type="PANTHER" id="PTHR35807">
    <property type="entry name" value="TRANSCRIPTIONAL REGULATOR REDD-RELATED"/>
    <property type="match status" value="1"/>
</dbReference>
<evidence type="ECO:0000313" key="2">
    <source>
        <dbReference type="EMBL" id="XBV86163.1"/>
    </source>
</evidence>
<reference evidence="2" key="1">
    <citation type="submission" date="2024-06" db="EMBL/GenBank/DDBJ databases">
        <title>Draft Genome Sequence of Deinococcus sonorensis Type Strain KR-87, a Biofilm Producing Representative of the Genus Deinococcus.</title>
        <authorList>
            <person name="Boren L.S."/>
            <person name="Grosso R.A."/>
            <person name="Hugenberg-Cox A.N."/>
            <person name="Hill J.T.E."/>
            <person name="Albert C.M."/>
            <person name="Tuohy J.M."/>
        </authorList>
    </citation>
    <scope>NUCLEOTIDE SEQUENCE</scope>
    <source>
        <strain evidence="2">KR-87</strain>
    </source>
</reference>
<dbReference type="Pfam" id="PF13191">
    <property type="entry name" value="AAA_16"/>
    <property type="match status" value="1"/>
</dbReference>
<dbReference type="SMART" id="SM01043">
    <property type="entry name" value="BTAD"/>
    <property type="match status" value="1"/>
</dbReference>
<gene>
    <name evidence="2" type="ORF">ABOD76_07625</name>
</gene>
<accession>A0AAU7UD02</accession>
<dbReference type="Gene3D" id="1.10.10.10">
    <property type="entry name" value="Winged helix-like DNA-binding domain superfamily/Winged helix DNA-binding domain"/>
    <property type="match status" value="1"/>
</dbReference>
<dbReference type="InterPro" id="IPR041664">
    <property type="entry name" value="AAA_16"/>
</dbReference>
<dbReference type="InterPro" id="IPR036388">
    <property type="entry name" value="WH-like_DNA-bd_sf"/>
</dbReference>
<dbReference type="SUPFAM" id="SSF52540">
    <property type="entry name" value="P-loop containing nucleoside triphosphate hydrolases"/>
    <property type="match status" value="1"/>
</dbReference>
<dbReference type="InterPro" id="IPR051677">
    <property type="entry name" value="AfsR-DnrI-RedD_regulator"/>
</dbReference>
<sequence length="1123" mass="120701">MCAWRLELLGAPTLWAGDGSSSRLERKPAALLAYLALETTASRERVASLLWPDSPERTARNNLVQALRKLQQRTGHPLVSGGAILSFDPDVNVDAVQARAAQREERFEQLLAFPAVLLDGYSYEDCPDFAEWLTYERERSREARLTALRLLAQDTELLGDWSGALRWAQQLREEDPLSEEAHVTLMRLCHLQGDRHRALEWYGKCERLLREELGVAPLASTRALMQRIRDTVPPAEAVVLPRHPPLDVTRPPQLLGRAAEWTQLCAAWAAGKLAFVSGPPGSGKSRLAMDLAAAHGPVLLLSSRPGDPVTPYATLTRAARTCLEHVPADTLPGWVRVEVSRLLPDVAPEGPPPAPMTSDADQTRFLQAHLTVLRAALEGGRALVLDDLQFSDAASLSALRHALSELSTAANGARAVAVFRTGELDAAALVDPLVREACAVHVPLPPLTDDAMRDLIASLNVPDLAALTEPLVRHAAGNPLFALETVRLMVQRGGPAPAGTLPIPPRMEELIRQRLAGLSGQALRVAQAAGVLQTALQVDVVADMLGAPFLDVMDHWQELEAAQIIAADRFAHDVLAETVRAATPAAYQGALNRAAARALEQHGADPARIARHWLDGQQPRRAAPFLMQAAQRAHERYLFRAAADLFASAAAAFGSDGADAEHFTAAVREAECLVALGDRDALVPRTDHLSAVARTHEQRALAAKAQTHRALAFGDLTLLEREAQAGLDHATASRQPLLEAELLESVAIAAFLQGRQPDAQESFERMRVIGEAHAHPKWTYVAHAGLGMVAEQQGRAADTLRHYRLAEQACLAGLTGPTATDPGDAAGAANKLGDALIIAGQVEAAEGAYLRARAHLRDIRGFDPPQVIAAYGLATCLHARGAYAAALDTLDHAFTAYGQSAASIARLLLLERARVLLSLGDPEGALALADAAIQHGDLPPNRRWDAHLVRSQALGAQGRPDEALQALDDATAAILGIRTPMMDVKLTQQRATLVPGPDRLPLLRRALDVARQYDLHGCAPALLTRLAQTRLEAGLPVDVPPAPDAPAQRVSRGELRLTRALVAQQRGDPEAARWLQAALGWVQDTLAAHVPADYQASFLHHAPGVPQILQLAGAELEAAVQRA</sequence>
<dbReference type="InterPro" id="IPR011990">
    <property type="entry name" value="TPR-like_helical_dom_sf"/>
</dbReference>
<evidence type="ECO:0000259" key="1">
    <source>
        <dbReference type="SMART" id="SM01043"/>
    </source>
</evidence>
<feature type="domain" description="Bacterial transcriptional activator" evidence="1">
    <location>
        <begin position="93"/>
        <end position="229"/>
    </location>
</feature>
<dbReference type="InterPro" id="IPR005158">
    <property type="entry name" value="BTAD"/>
</dbReference>
<dbReference type="Pfam" id="PF03704">
    <property type="entry name" value="BTAD"/>
    <property type="match status" value="1"/>
</dbReference>